<evidence type="ECO:0000256" key="6">
    <source>
        <dbReference type="ARBA" id="ARBA00023288"/>
    </source>
</evidence>
<dbReference type="InterPro" id="IPR050957">
    <property type="entry name" value="BMP_lipoprotein"/>
</dbReference>
<organism evidence="10 11">
    <name type="scientific">Alkalihalobacillus trypoxylicola</name>
    <dbReference type="NCBI Taxonomy" id="519424"/>
    <lineage>
        <taxon>Bacteria</taxon>
        <taxon>Bacillati</taxon>
        <taxon>Bacillota</taxon>
        <taxon>Bacilli</taxon>
        <taxon>Bacillales</taxon>
        <taxon>Bacillaceae</taxon>
        <taxon>Alkalihalobacillus</taxon>
    </lineage>
</organism>
<feature type="signal peptide" evidence="8">
    <location>
        <begin position="1"/>
        <end position="19"/>
    </location>
</feature>
<evidence type="ECO:0000313" key="11">
    <source>
        <dbReference type="Proteomes" id="UP000075806"/>
    </source>
</evidence>
<sequence length="373" mass="40333">MKKWLRNATLGLAAVVALTACGTSDDNGDTTGGDTGTTDGEATEASDFTVGMVTDLGGIDDKSFNQTSWEGLVAFGEEFGLEQNTNYSYVQSESMDEFEPNLRNLVRSDTDLVFGIGFLMENAIRTVAEQNPDAQLAIVDMVVMNQETDELYDNIANLVFKEHEGSFLAGVVAALETESNQVGFIGGVESELIKKFEVGFKAGVKAVNPDAEIAVQYVESFNDQVAAQQIANTMYSQGTDIIYHAAGDSGNGLFTEAKNRARNDEKVWAIGVDKDQYEEGVYDDDKSVTLTSMVKRVDIAVANVSEDTMNGNFPGGQVLEYGLDDEAIGISDSTENLSDGVEDEVNNYRDQILSGDITVPATDDEYEEFLSGL</sequence>
<keyword evidence="6" id="KW-0449">Lipoprotein</keyword>
<reference evidence="10" key="1">
    <citation type="submission" date="2016-02" db="EMBL/GenBank/DDBJ databases">
        <title>Genome sequence of Bacillus trypoxylicola KCTC 13244(T).</title>
        <authorList>
            <person name="Jeong H."/>
            <person name="Park S.-H."/>
            <person name="Choi S.-K."/>
        </authorList>
    </citation>
    <scope>NUCLEOTIDE SEQUENCE [LARGE SCALE GENOMIC DNA]</scope>
    <source>
        <strain evidence="10">KCTC 13244</strain>
    </source>
</reference>
<evidence type="ECO:0000256" key="1">
    <source>
        <dbReference type="ARBA" id="ARBA00004193"/>
    </source>
</evidence>
<comment type="caution">
    <text evidence="10">The sequence shown here is derived from an EMBL/GenBank/DDBJ whole genome shotgun (WGS) entry which is preliminary data.</text>
</comment>
<feature type="chain" id="PRO_5038633011" description="ABC transporter substrate-binding protein PnrA-like domain-containing protein" evidence="8">
    <location>
        <begin position="20"/>
        <end position="373"/>
    </location>
</feature>
<dbReference type="OrthoDB" id="9784230at2"/>
<dbReference type="RefSeq" id="WP_061949529.1">
    <property type="nucleotide sequence ID" value="NZ_LTAO01000034.1"/>
</dbReference>
<dbReference type="AlphaFoldDB" id="A0A162D4S9"/>
<dbReference type="EMBL" id="LTAO01000034">
    <property type="protein sequence ID" value="KYG28102.1"/>
    <property type="molecule type" value="Genomic_DNA"/>
</dbReference>
<proteinExistence type="inferred from homology"/>
<dbReference type="PANTHER" id="PTHR34296:SF2">
    <property type="entry name" value="ABC TRANSPORTER GUANOSINE-BINDING PROTEIN NUPN"/>
    <property type="match status" value="1"/>
</dbReference>
<keyword evidence="3" id="KW-1003">Cell membrane</keyword>
<comment type="subcellular location">
    <subcellularLocation>
        <location evidence="1">Cell membrane</location>
        <topology evidence="1">Lipid-anchor</topology>
    </subcellularLocation>
</comment>
<evidence type="ECO:0000256" key="2">
    <source>
        <dbReference type="ARBA" id="ARBA00008610"/>
    </source>
</evidence>
<feature type="domain" description="ABC transporter substrate-binding protein PnrA-like" evidence="9">
    <location>
        <begin position="49"/>
        <end position="362"/>
    </location>
</feature>
<comment type="similarity">
    <text evidence="2">Belongs to the BMP lipoprotein family.</text>
</comment>
<dbReference type="PANTHER" id="PTHR34296">
    <property type="entry name" value="TRANSCRIPTIONAL ACTIVATOR PROTEIN MED"/>
    <property type="match status" value="1"/>
</dbReference>
<accession>A0A162D4S9</accession>
<dbReference type="Pfam" id="PF02608">
    <property type="entry name" value="Bmp"/>
    <property type="match status" value="1"/>
</dbReference>
<dbReference type="Gene3D" id="3.40.50.2300">
    <property type="match status" value="2"/>
</dbReference>
<name>A0A162D4S9_9BACI</name>
<keyword evidence="11" id="KW-1185">Reference proteome</keyword>
<dbReference type="CDD" id="cd06354">
    <property type="entry name" value="PBP1_PrnA-like"/>
    <property type="match status" value="1"/>
</dbReference>
<keyword evidence="5" id="KW-0472">Membrane</keyword>
<feature type="region of interest" description="Disordered" evidence="7">
    <location>
        <begin position="23"/>
        <end position="46"/>
    </location>
</feature>
<dbReference type="Proteomes" id="UP000075806">
    <property type="component" value="Unassembled WGS sequence"/>
</dbReference>
<dbReference type="InterPro" id="IPR003760">
    <property type="entry name" value="PnrA-like"/>
</dbReference>
<protein>
    <recommendedName>
        <fullName evidence="9">ABC transporter substrate-binding protein PnrA-like domain-containing protein</fullName>
    </recommendedName>
</protein>
<evidence type="ECO:0000256" key="8">
    <source>
        <dbReference type="SAM" id="SignalP"/>
    </source>
</evidence>
<evidence type="ECO:0000256" key="7">
    <source>
        <dbReference type="SAM" id="MobiDB-lite"/>
    </source>
</evidence>
<evidence type="ECO:0000256" key="3">
    <source>
        <dbReference type="ARBA" id="ARBA00022475"/>
    </source>
</evidence>
<evidence type="ECO:0000256" key="4">
    <source>
        <dbReference type="ARBA" id="ARBA00022729"/>
    </source>
</evidence>
<dbReference type="STRING" id="519424.AZF04_09365"/>
<evidence type="ECO:0000256" key="5">
    <source>
        <dbReference type="ARBA" id="ARBA00023136"/>
    </source>
</evidence>
<gene>
    <name evidence="10" type="ORF">AZF04_09365</name>
</gene>
<dbReference type="GO" id="GO:0005886">
    <property type="term" value="C:plasma membrane"/>
    <property type="evidence" value="ECO:0007669"/>
    <property type="project" value="UniProtKB-SubCell"/>
</dbReference>
<dbReference type="SUPFAM" id="SSF53822">
    <property type="entry name" value="Periplasmic binding protein-like I"/>
    <property type="match status" value="1"/>
</dbReference>
<dbReference type="InterPro" id="IPR028082">
    <property type="entry name" value="Peripla_BP_I"/>
</dbReference>
<keyword evidence="4 8" id="KW-0732">Signal</keyword>
<evidence type="ECO:0000313" key="10">
    <source>
        <dbReference type="EMBL" id="KYG28102.1"/>
    </source>
</evidence>
<dbReference type="PROSITE" id="PS51257">
    <property type="entry name" value="PROKAR_LIPOPROTEIN"/>
    <property type="match status" value="1"/>
</dbReference>
<evidence type="ECO:0000259" key="9">
    <source>
        <dbReference type="Pfam" id="PF02608"/>
    </source>
</evidence>